<gene>
    <name evidence="2" type="ORF">MKW98_012348</name>
</gene>
<comment type="caution">
    <text evidence="2">The sequence shown here is derived from an EMBL/GenBank/DDBJ whole genome shotgun (WGS) entry which is preliminary data.</text>
</comment>
<dbReference type="EMBL" id="JAJJMB010007130">
    <property type="protein sequence ID" value="KAI3931938.1"/>
    <property type="molecule type" value="Genomic_DNA"/>
</dbReference>
<name>A0AAD4T1M7_9MAGN</name>
<evidence type="ECO:0000313" key="3">
    <source>
        <dbReference type="Proteomes" id="UP001202328"/>
    </source>
</evidence>
<reference evidence="2" key="1">
    <citation type="submission" date="2022-04" db="EMBL/GenBank/DDBJ databases">
        <title>A functionally conserved STORR gene fusion in Papaver species that diverged 16.8 million years ago.</title>
        <authorList>
            <person name="Catania T."/>
        </authorList>
    </citation>
    <scope>NUCLEOTIDE SEQUENCE</scope>
    <source>
        <strain evidence="2">S-188037</strain>
    </source>
</reference>
<protein>
    <submittedName>
        <fullName evidence="2">Uncharacterized protein</fullName>
    </submittedName>
</protein>
<sequence>MEYLDNVADEEARKKKGENGGSVKNTYLSNRILHFIKKSKVSVSNLKEICWTNPKILKLPEGDSLVPRPEDQRDDDFCIAYASWGLVQLQMNIIRRLFEGKGGIQVPNLPVEDFVNLFTGIPGPRCISDMLTLLHNGFVAPSISHPLVLGDGARSL</sequence>
<proteinExistence type="predicted"/>
<evidence type="ECO:0000256" key="1">
    <source>
        <dbReference type="SAM" id="MobiDB-lite"/>
    </source>
</evidence>
<accession>A0AAD4T1M7</accession>
<keyword evidence="3" id="KW-1185">Reference proteome</keyword>
<dbReference type="AlphaFoldDB" id="A0AAD4T1M7"/>
<evidence type="ECO:0000313" key="2">
    <source>
        <dbReference type="EMBL" id="KAI3931938.1"/>
    </source>
</evidence>
<feature type="region of interest" description="Disordered" evidence="1">
    <location>
        <begin position="1"/>
        <end position="20"/>
    </location>
</feature>
<dbReference type="Proteomes" id="UP001202328">
    <property type="component" value="Unassembled WGS sequence"/>
</dbReference>
<organism evidence="2 3">
    <name type="scientific">Papaver atlanticum</name>
    <dbReference type="NCBI Taxonomy" id="357466"/>
    <lineage>
        <taxon>Eukaryota</taxon>
        <taxon>Viridiplantae</taxon>
        <taxon>Streptophyta</taxon>
        <taxon>Embryophyta</taxon>
        <taxon>Tracheophyta</taxon>
        <taxon>Spermatophyta</taxon>
        <taxon>Magnoliopsida</taxon>
        <taxon>Ranunculales</taxon>
        <taxon>Papaveraceae</taxon>
        <taxon>Papaveroideae</taxon>
        <taxon>Papaver</taxon>
    </lineage>
</organism>